<dbReference type="Pfam" id="PF26596">
    <property type="entry name" value="PEF-CTERM_ARCH"/>
    <property type="match status" value="1"/>
</dbReference>
<dbReference type="InterPro" id="IPR017474">
    <property type="entry name" value="PEF_CTERM_C"/>
</dbReference>
<feature type="transmembrane region" description="Helical" evidence="2">
    <location>
        <begin position="142"/>
        <end position="162"/>
    </location>
</feature>
<feature type="compositionally biased region" description="Basic and acidic residues" evidence="1">
    <location>
        <begin position="68"/>
        <end position="83"/>
    </location>
</feature>
<dbReference type="Proteomes" id="UP000185779">
    <property type="component" value="Unassembled WGS sequence"/>
</dbReference>
<comment type="caution">
    <text evidence="5">The sequence shown here is derived from an EMBL/GenBank/DDBJ whole genome shotgun (WGS) entry which is preliminary data.</text>
</comment>
<feature type="transmembrane region" description="Helical" evidence="2">
    <location>
        <begin position="12"/>
        <end position="32"/>
    </location>
</feature>
<gene>
    <name evidence="4" type="ORF">ENI32_01655</name>
    <name evidence="5" type="ORF">SBU_001259</name>
</gene>
<evidence type="ECO:0000313" key="6">
    <source>
        <dbReference type="Proteomes" id="UP000185779"/>
    </source>
</evidence>
<feature type="compositionally biased region" description="Gly residues" evidence="1">
    <location>
        <begin position="91"/>
        <end position="108"/>
    </location>
</feature>
<evidence type="ECO:0000256" key="2">
    <source>
        <dbReference type="SAM" id="Phobius"/>
    </source>
</evidence>
<organism evidence="5 6">
    <name type="scientific">Candidatus Syntropharchaeum butanivorans</name>
    <dbReference type="NCBI Taxonomy" id="1839936"/>
    <lineage>
        <taxon>Archaea</taxon>
        <taxon>Methanobacteriati</taxon>
        <taxon>Methanobacteriota</taxon>
        <taxon>Stenosarchaea group</taxon>
        <taxon>Methanomicrobia</taxon>
        <taxon>Methanosarcinales</taxon>
        <taxon>ANME-2 cluster</taxon>
        <taxon>Candidatus Syntropharchaeum</taxon>
    </lineage>
</organism>
<evidence type="ECO:0000313" key="4">
    <source>
        <dbReference type="EMBL" id="HEC56581.1"/>
    </source>
</evidence>
<keyword evidence="6" id="KW-1185">Reference proteome</keyword>
<evidence type="ECO:0000259" key="3">
    <source>
        <dbReference type="Pfam" id="PF26596"/>
    </source>
</evidence>
<dbReference type="EMBL" id="LYOR01000006">
    <property type="protein sequence ID" value="OFV65850.1"/>
    <property type="molecule type" value="Genomic_DNA"/>
</dbReference>
<sequence>MKERVKLRRRGVIFLAVILIAFMIFVIVIWSLNPAPQPIDRTSAGLINETGDKVYNPTPTPFPGSNRAGEEAETTDKHPEGTDSHLLQLNAGGGGGGGGGGGSLGSGSGSTPQPTITATSTSTPAPANDTGSNPENPEETEIPEFTTVALPLAATIALFIFFERKR</sequence>
<dbReference type="AlphaFoldDB" id="A0A1F2P3M9"/>
<feature type="compositionally biased region" description="Low complexity" evidence="1">
    <location>
        <begin position="109"/>
        <end position="127"/>
    </location>
</feature>
<reference evidence="4" key="2">
    <citation type="journal article" date="2020" name="mSystems">
        <title>Genome- and Community-Level Interaction Insights into Carbon Utilization and Element Cycling Functions of Hydrothermarchaeota in Hydrothermal Sediment.</title>
        <authorList>
            <person name="Zhou Z."/>
            <person name="Liu Y."/>
            <person name="Xu W."/>
            <person name="Pan J."/>
            <person name="Luo Z.H."/>
            <person name="Li M."/>
        </authorList>
    </citation>
    <scope>NUCLEOTIDE SEQUENCE [LARGE SCALE GENOMIC DNA]</scope>
    <source>
        <strain evidence="4">HyVt-386</strain>
    </source>
</reference>
<reference evidence="5 6" key="1">
    <citation type="submission" date="2016-05" db="EMBL/GenBank/DDBJ databases">
        <title>Microbial consortia oxidize butane by reversing methanogenesis.</title>
        <authorList>
            <person name="Laso-Perez R."/>
            <person name="Richter M."/>
            <person name="Wegener G."/>
            <person name="Musat F."/>
        </authorList>
    </citation>
    <scope>NUCLEOTIDE SEQUENCE [LARGE SCALE GENOMIC DNA]</scope>
    <source>
        <strain evidence="5">BOX1</strain>
    </source>
</reference>
<protein>
    <submittedName>
        <fullName evidence="5">Membrane protein</fullName>
    </submittedName>
</protein>
<proteinExistence type="predicted"/>
<dbReference type="EMBL" id="DRIE01000028">
    <property type="protein sequence ID" value="HEC56581.1"/>
    <property type="molecule type" value="Genomic_DNA"/>
</dbReference>
<keyword evidence="2" id="KW-0472">Membrane</keyword>
<name>A0A1F2P3M9_9EURY</name>
<dbReference type="Proteomes" id="UP000885936">
    <property type="component" value="Unassembled WGS sequence"/>
</dbReference>
<dbReference type="STRING" id="1839936.SBU_001259"/>
<keyword evidence="2" id="KW-0812">Transmembrane</keyword>
<keyword evidence="2" id="KW-1133">Transmembrane helix</keyword>
<evidence type="ECO:0000256" key="1">
    <source>
        <dbReference type="SAM" id="MobiDB-lite"/>
    </source>
</evidence>
<feature type="domain" description="PEF-CTERM protein sorting" evidence="3">
    <location>
        <begin position="142"/>
        <end position="166"/>
    </location>
</feature>
<feature type="region of interest" description="Disordered" evidence="1">
    <location>
        <begin position="50"/>
        <end position="140"/>
    </location>
</feature>
<evidence type="ECO:0000313" key="5">
    <source>
        <dbReference type="EMBL" id="OFV65850.1"/>
    </source>
</evidence>
<accession>A0A1F2P3M9</accession>